<name>A0A645GAV4_9ZZZZ</name>
<accession>A0A645GAV4</accession>
<protein>
    <submittedName>
        <fullName evidence="1">Uncharacterized protein</fullName>
    </submittedName>
</protein>
<organism evidence="1">
    <name type="scientific">bioreactor metagenome</name>
    <dbReference type="NCBI Taxonomy" id="1076179"/>
    <lineage>
        <taxon>unclassified sequences</taxon>
        <taxon>metagenomes</taxon>
        <taxon>ecological metagenomes</taxon>
    </lineage>
</organism>
<dbReference type="EMBL" id="VSSQ01072720">
    <property type="protein sequence ID" value="MPN24031.1"/>
    <property type="molecule type" value="Genomic_DNA"/>
</dbReference>
<evidence type="ECO:0000313" key="1">
    <source>
        <dbReference type="EMBL" id="MPN24031.1"/>
    </source>
</evidence>
<comment type="caution">
    <text evidence="1">The sequence shown here is derived from an EMBL/GenBank/DDBJ whole genome shotgun (WGS) entry which is preliminary data.</text>
</comment>
<dbReference type="AlphaFoldDB" id="A0A645GAV4"/>
<reference evidence="1" key="1">
    <citation type="submission" date="2019-08" db="EMBL/GenBank/DDBJ databases">
        <authorList>
            <person name="Kucharzyk K."/>
            <person name="Murdoch R.W."/>
            <person name="Higgins S."/>
            <person name="Loffler F."/>
        </authorList>
    </citation>
    <scope>NUCLEOTIDE SEQUENCE</scope>
</reference>
<sequence>MVGPVFAGTRLDVAQVVCRVRVQTALGLLLKDFALDFQRYFAERGDAAKVGEKLLLGVAHIADARQVDGIHADGTGHRV</sequence>
<gene>
    <name evidence="1" type="ORF">SDC9_171424</name>
</gene>
<proteinExistence type="predicted"/>